<dbReference type="Proteomes" id="UP000033452">
    <property type="component" value="Unassembled WGS sequence"/>
</dbReference>
<comment type="caution">
    <text evidence="1">The sequence shown here is derived from an EMBL/GenBank/DDBJ whole genome shotgun (WGS) entry which is preliminary data.</text>
</comment>
<evidence type="ECO:0000313" key="2">
    <source>
        <dbReference type="Proteomes" id="UP000033452"/>
    </source>
</evidence>
<proteinExistence type="predicted"/>
<dbReference type="AlphaFoldDB" id="A0A0F4QEF4"/>
<evidence type="ECO:0008006" key="3">
    <source>
        <dbReference type="Google" id="ProtNLM"/>
    </source>
</evidence>
<keyword evidence="2" id="KW-1185">Reference proteome</keyword>
<dbReference type="PATRIC" id="fig|43658.5.peg.4687"/>
<dbReference type="SUPFAM" id="SSF50475">
    <property type="entry name" value="FMN-binding split barrel"/>
    <property type="match status" value="1"/>
</dbReference>
<evidence type="ECO:0000313" key="1">
    <source>
        <dbReference type="EMBL" id="KJZ05634.1"/>
    </source>
</evidence>
<sequence>MSSLNQFIPSPVIAVASAYQTHLGGIDVFICFAQINDDNQLLLQLRESHALRVGDLVTVHLDNRTGVSEYDAELSVYRLSYKGRVTALNETDVTLSAVEYQVYYGISVALEYRAPGYQFPEDPRVQNPLPCTPLTATPVMDEEEHDNKVGVLITKAQSQPHTTVMAFLSSTDDDIFFITLPQTFKSSLMKRDNQCYFAIDNRASFTFENYVEWNYSIITGRVHQIATSSALFNEVRELFISKNPWEVGFFSHPDIEMYHLKAEKVVCPKR</sequence>
<gene>
    <name evidence="1" type="ORF">TW77_22235</name>
</gene>
<accession>A0A0F4QEF4</accession>
<reference evidence="1 2" key="1">
    <citation type="journal article" date="2015" name="BMC Genomics">
        <title>Genome mining reveals unlocked bioactive potential of marine Gram-negative bacteria.</title>
        <authorList>
            <person name="Machado H."/>
            <person name="Sonnenschein E.C."/>
            <person name="Melchiorsen J."/>
            <person name="Gram L."/>
        </authorList>
    </citation>
    <scope>NUCLEOTIDE SEQUENCE [LARGE SCALE GENOMIC DNA]</scope>
    <source>
        <strain evidence="1 2">S2471</strain>
    </source>
</reference>
<name>A0A0F4QEF4_9GAMM</name>
<dbReference type="OrthoDB" id="8582954at2"/>
<dbReference type="RefSeq" id="WP_046007145.1">
    <property type="nucleotide sequence ID" value="NZ_JXYA01000065.1"/>
</dbReference>
<dbReference type="Gene3D" id="2.30.110.10">
    <property type="entry name" value="Electron Transport, Fmn-binding Protein, Chain A"/>
    <property type="match status" value="1"/>
</dbReference>
<protein>
    <recommendedName>
        <fullName evidence="3">Pyridoxamine 5'-phosphate oxidase putative domain-containing protein</fullName>
    </recommendedName>
</protein>
<organism evidence="1 2">
    <name type="scientific">Pseudoalteromonas rubra</name>
    <dbReference type="NCBI Taxonomy" id="43658"/>
    <lineage>
        <taxon>Bacteria</taxon>
        <taxon>Pseudomonadati</taxon>
        <taxon>Pseudomonadota</taxon>
        <taxon>Gammaproteobacteria</taxon>
        <taxon>Alteromonadales</taxon>
        <taxon>Pseudoalteromonadaceae</taxon>
        <taxon>Pseudoalteromonas</taxon>
    </lineage>
</organism>
<dbReference type="InterPro" id="IPR012349">
    <property type="entry name" value="Split_barrel_FMN-bd"/>
</dbReference>
<dbReference type="EMBL" id="JXYA01000065">
    <property type="protein sequence ID" value="KJZ05634.1"/>
    <property type="molecule type" value="Genomic_DNA"/>
</dbReference>